<accession>A0ABY4WC73</accession>
<evidence type="ECO:0000256" key="1">
    <source>
        <dbReference type="SAM" id="Phobius"/>
    </source>
</evidence>
<organism evidence="2 3">
    <name type="scientific">Brevibacillus ruminantium</name>
    <dbReference type="NCBI Taxonomy" id="2950604"/>
    <lineage>
        <taxon>Bacteria</taxon>
        <taxon>Bacillati</taxon>
        <taxon>Bacillota</taxon>
        <taxon>Bacilli</taxon>
        <taxon>Bacillales</taxon>
        <taxon>Paenibacillaceae</taxon>
        <taxon>Brevibacillus</taxon>
    </lineage>
</organism>
<protein>
    <submittedName>
        <fullName evidence="2">Uncharacterized protein</fullName>
    </submittedName>
</protein>
<dbReference type="Proteomes" id="UP001056500">
    <property type="component" value="Chromosome"/>
</dbReference>
<dbReference type="EMBL" id="CP098755">
    <property type="protein sequence ID" value="USG64770.1"/>
    <property type="molecule type" value="Genomic_DNA"/>
</dbReference>
<feature type="transmembrane region" description="Helical" evidence="1">
    <location>
        <begin position="42"/>
        <end position="64"/>
    </location>
</feature>
<keyword evidence="1" id="KW-0472">Membrane</keyword>
<feature type="transmembrane region" description="Helical" evidence="1">
    <location>
        <begin position="6"/>
        <end position="30"/>
    </location>
</feature>
<reference evidence="2" key="1">
    <citation type="submission" date="2022-06" db="EMBL/GenBank/DDBJ databases">
        <title>Genome sequencing of Brevibacillus sp. BB3-R1.</title>
        <authorList>
            <person name="Heo J."/>
            <person name="Lee D."/>
            <person name="Won M."/>
            <person name="Han B.-H."/>
            <person name="Hong S.-B."/>
            <person name="Kwon S.-W."/>
        </authorList>
    </citation>
    <scope>NUCLEOTIDE SEQUENCE</scope>
    <source>
        <strain evidence="2">BB3-R1</strain>
    </source>
</reference>
<keyword evidence="1" id="KW-0812">Transmembrane</keyword>
<keyword evidence="3" id="KW-1185">Reference proteome</keyword>
<name>A0ABY4WC73_9BACL</name>
<sequence length="74" mass="8517">MNKWEQIIVYLFSFLFFPIGIIVWIVSLFAQNPPLKKIGRRALFVAFASFIIFTGIGFLNFITFKTVTTFGTAF</sequence>
<proteinExistence type="predicted"/>
<gene>
    <name evidence="2" type="ORF">NDK47_22000</name>
</gene>
<keyword evidence="1" id="KW-1133">Transmembrane helix</keyword>
<dbReference type="RefSeq" id="WP_251871881.1">
    <property type="nucleotide sequence ID" value="NZ_CP098755.1"/>
</dbReference>
<evidence type="ECO:0000313" key="3">
    <source>
        <dbReference type="Proteomes" id="UP001056500"/>
    </source>
</evidence>
<evidence type="ECO:0000313" key="2">
    <source>
        <dbReference type="EMBL" id="USG64770.1"/>
    </source>
</evidence>